<evidence type="ECO:0000313" key="2">
    <source>
        <dbReference type="Proteomes" id="UP000033188"/>
    </source>
</evidence>
<dbReference type="VEuPathDB" id="PiroplasmaDB:BBBOND_0109290"/>
<dbReference type="AlphaFoldDB" id="A0A061D1F3"/>
<accession>A0A061D1F3</accession>
<keyword evidence="2" id="KW-1185">Reference proteome</keyword>
<dbReference type="Proteomes" id="UP000033188">
    <property type="component" value="Chromosome 1"/>
</dbReference>
<proteinExistence type="predicted"/>
<dbReference type="STRING" id="5866.A0A061D1F3"/>
<evidence type="ECO:0000313" key="1">
    <source>
        <dbReference type="EMBL" id="CDR94631.1"/>
    </source>
</evidence>
<organism evidence="1 2">
    <name type="scientific">Babesia bigemina</name>
    <dbReference type="NCBI Taxonomy" id="5866"/>
    <lineage>
        <taxon>Eukaryota</taxon>
        <taxon>Sar</taxon>
        <taxon>Alveolata</taxon>
        <taxon>Apicomplexa</taxon>
        <taxon>Aconoidasida</taxon>
        <taxon>Piroplasmida</taxon>
        <taxon>Babesiidae</taxon>
        <taxon>Babesia</taxon>
    </lineage>
</organism>
<reference evidence="2" key="1">
    <citation type="journal article" date="2014" name="Nucleic Acids Res.">
        <title>The evolutionary dynamics of variant antigen genes in Babesia reveal a history of genomic innovation underlying host-parasite interaction.</title>
        <authorList>
            <person name="Jackson A.P."/>
            <person name="Otto T.D."/>
            <person name="Darby A."/>
            <person name="Ramaprasad A."/>
            <person name="Xia D."/>
            <person name="Echaide I.E."/>
            <person name="Farber M."/>
            <person name="Gahlot S."/>
            <person name="Gamble J."/>
            <person name="Gupta D."/>
            <person name="Gupta Y."/>
            <person name="Jackson L."/>
            <person name="Malandrin L."/>
            <person name="Malas T.B."/>
            <person name="Moussa E."/>
            <person name="Nair M."/>
            <person name="Reid A.J."/>
            <person name="Sanders M."/>
            <person name="Sharma J."/>
            <person name="Tracey A."/>
            <person name="Quail M.A."/>
            <person name="Weir W."/>
            <person name="Wastling J.M."/>
            <person name="Hall N."/>
            <person name="Willadsen P."/>
            <person name="Lingelbach K."/>
            <person name="Shiels B."/>
            <person name="Tait A."/>
            <person name="Berriman M."/>
            <person name="Allred D.R."/>
            <person name="Pain A."/>
        </authorList>
    </citation>
    <scope>NUCLEOTIDE SEQUENCE [LARGE SCALE GENOMIC DNA]</scope>
    <source>
        <strain evidence="2">Bond</strain>
    </source>
</reference>
<sequence>MTAAKLTEACLYSATVIYKIRHNNDFKAFSTFDFESVYSKFRYSTDPACLLCQLRDYVYACHHQLEFLKAQCNRDKSLGGWQNCKYGSDIKTPSPLQAFLTDGWDCDFKTHPFDPCNLCLKNRVRIRFKKRDLPEKLQLGNVISTILTPSCGGEQHDAMRVAN</sequence>
<gene>
    <name evidence="1" type="ORF">BBBOND_0109290</name>
</gene>
<dbReference type="KEGG" id="bbig:BBBOND_0109290"/>
<dbReference type="RefSeq" id="XP_012766817.1">
    <property type="nucleotide sequence ID" value="XM_012911363.1"/>
</dbReference>
<dbReference type="GeneID" id="24563172"/>
<protein>
    <submittedName>
        <fullName evidence="1">Uncharacterized protein</fullName>
    </submittedName>
</protein>
<dbReference type="EMBL" id="LK391707">
    <property type="protein sequence ID" value="CDR94631.1"/>
    <property type="molecule type" value="Genomic_DNA"/>
</dbReference>
<name>A0A061D1F3_BABBI</name>
<dbReference type="OrthoDB" id="10683824at2759"/>